<evidence type="ECO:0000313" key="1">
    <source>
        <dbReference type="EMBL" id="SEL11365.1"/>
    </source>
</evidence>
<protein>
    <recommendedName>
        <fullName evidence="3">Helix-turn-helix domain-containing protein</fullName>
    </recommendedName>
</protein>
<organism evidence="1 2">
    <name type="scientific">Sphingomonas palmae</name>
    <dbReference type="NCBI Taxonomy" id="1855283"/>
    <lineage>
        <taxon>Bacteria</taxon>
        <taxon>Pseudomonadati</taxon>
        <taxon>Pseudomonadota</taxon>
        <taxon>Alphaproteobacteria</taxon>
        <taxon>Sphingomonadales</taxon>
        <taxon>Sphingomonadaceae</taxon>
        <taxon>Sphingomonas</taxon>
    </lineage>
</organism>
<proteinExistence type="predicted"/>
<gene>
    <name evidence="1" type="ORF">SAMN05216382_1517</name>
</gene>
<dbReference type="Proteomes" id="UP000199214">
    <property type="component" value="Unassembled WGS sequence"/>
</dbReference>
<accession>A0A1H7MKZ6</accession>
<dbReference type="SUPFAM" id="SSF46955">
    <property type="entry name" value="Putative DNA-binding domain"/>
    <property type="match status" value="1"/>
</dbReference>
<name>A0A1H7MKZ6_9SPHN</name>
<dbReference type="EMBL" id="FNZZ01000002">
    <property type="protein sequence ID" value="SEL11365.1"/>
    <property type="molecule type" value="Genomic_DNA"/>
</dbReference>
<evidence type="ECO:0008006" key="3">
    <source>
        <dbReference type="Google" id="ProtNLM"/>
    </source>
</evidence>
<keyword evidence="2" id="KW-1185">Reference proteome</keyword>
<sequence>MIDRVNVRVMPDGRLDRHNAALYLGVATKTLANYRSRGVGPRCVRVGGKAFYYLADLEAFVAQGMAASPTMFTHLQTLPCPHP</sequence>
<dbReference type="InterPro" id="IPR009061">
    <property type="entry name" value="DNA-bd_dom_put_sf"/>
</dbReference>
<dbReference type="STRING" id="1855283.SAMN05216382_1517"/>
<reference evidence="2" key="1">
    <citation type="submission" date="2016-10" db="EMBL/GenBank/DDBJ databases">
        <authorList>
            <person name="Varghese N."/>
            <person name="Submissions S."/>
        </authorList>
    </citation>
    <scope>NUCLEOTIDE SEQUENCE [LARGE SCALE GENOMIC DNA]</scope>
    <source>
        <strain evidence="2">JS21-1</strain>
    </source>
</reference>
<evidence type="ECO:0000313" key="2">
    <source>
        <dbReference type="Proteomes" id="UP000199214"/>
    </source>
</evidence>
<dbReference type="AlphaFoldDB" id="A0A1H7MKZ6"/>